<dbReference type="CDD" id="cd16027">
    <property type="entry name" value="SGSH"/>
    <property type="match status" value="1"/>
</dbReference>
<dbReference type="AlphaFoldDB" id="A0A5C6CM84"/>
<dbReference type="InterPro" id="IPR050738">
    <property type="entry name" value="Sulfatase"/>
</dbReference>
<keyword evidence="7" id="KW-1185">Reference proteome</keyword>
<comment type="caution">
    <text evidence="6">The sequence shown here is derived from an EMBL/GenBank/DDBJ whole genome shotgun (WGS) entry which is preliminary data.</text>
</comment>
<keyword evidence="2" id="KW-0479">Metal-binding</keyword>
<dbReference type="PANTHER" id="PTHR42693">
    <property type="entry name" value="ARYLSULFATASE FAMILY MEMBER"/>
    <property type="match status" value="1"/>
</dbReference>
<dbReference type="InterPro" id="IPR017850">
    <property type="entry name" value="Alkaline_phosphatase_core_sf"/>
</dbReference>
<dbReference type="PANTHER" id="PTHR42693:SF53">
    <property type="entry name" value="ENDO-4-O-SULFATASE"/>
    <property type="match status" value="1"/>
</dbReference>
<dbReference type="InterPro" id="IPR024607">
    <property type="entry name" value="Sulfatase_CS"/>
</dbReference>
<dbReference type="Gene3D" id="3.40.720.10">
    <property type="entry name" value="Alkaline Phosphatase, subunit A"/>
    <property type="match status" value="1"/>
</dbReference>
<protein>
    <submittedName>
        <fullName evidence="6">Arylsulfatase</fullName>
        <ecNumber evidence="6">3.1.6.1</ecNumber>
    </submittedName>
</protein>
<dbReference type="GO" id="GO:0004065">
    <property type="term" value="F:arylsulfatase activity"/>
    <property type="evidence" value="ECO:0007669"/>
    <property type="project" value="UniProtKB-EC"/>
</dbReference>
<evidence type="ECO:0000256" key="3">
    <source>
        <dbReference type="ARBA" id="ARBA00022801"/>
    </source>
</evidence>
<evidence type="ECO:0000256" key="4">
    <source>
        <dbReference type="ARBA" id="ARBA00022837"/>
    </source>
</evidence>
<evidence type="ECO:0000313" key="7">
    <source>
        <dbReference type="Proteomes" id="UP000316304"/>
    </source>
</evidence>
<dbReference type="PROSITE" id="PS00149">
    <property type="entry name" value="SULFATASE_2"/>
    <property type="match status" value="1"/>
</dbReference>
<dbReference type="EC" id="3.1.6.1" evidence="6"/>
<proteinExistence type="inferred from homology"/>
<comment type="similarity">
    <text evidence="1">Belongs to the sulfatase family.</text>
</comment>
<reference evidence="6 7" key="1">
    <citation type="submission" date="2019-02" db="EMBL/GenBank/DDBJ databases">
        <title>Deep-cultivation of Planctomycetes and their phenomic and genomic characterization uncovers novel biology.</title>
        <authorList>
            <person name="Wiegand S."/>
            <person name="Jogler M."/>
            <person name="Boedeker C."/>
            <person name="Pinto D."/>
            <person name="Vollmers J."/>
            <person name="Rivas-Marin E."/>
            <person name="Kohn T."/>
            <person name="Peeters S.H."/>
            <person name="Heuer A."/>
            <person name="Rast P."/>
            <person name="Oberbeckmann S."/>
            <person name="Bunk B."/>
            <person name="Jeske O."/>
            <person name="Meyerdierks A."/>
            <person name="Storesund J.E."/>
            <person name="Kallscheuer N."/>
            <person name="Luecker S."/>
            <person name="Lage O.M."/>
            <person name="Pohl T."/>
            <person name="Merkel B.J."/>
            <person name="Hornburger P."/>
            <person name="Mueller R.-W."/>
            <person name="Bruemmer F."/>
            <person name="Labrenz M."/>
            <person name="Spormann A.M."/>
            <person name="Op Den Camp H."/>
            <person name="Overmann J."/>
            <person name="Amann R."/>
            <person name="Jetten M.S.M."/>
            <person name="Mascher T."/>
            <person name="Medema M.H."/>
            <person name="Devos D.P."/>
            <person name="Kaster A.-K."/>
            <person name="Ovreas L."/>
            <person name="Rohde M."/>
            <person name="Galperin M.Y."/>
            <person name="Jogler C."/>
        </authorList>
    </citation>
    <scope>NUCLEOTIDE SEQUENCE [LARGE SCALE GENOMIC DNA]</scope>
    <source>
        <strain evidence="6 7">Pla52o</strain>
    </source>
</reference>
<feature type="domain" description="Sulfatase N-terminal" evidence="5">
    <location>
        <begin position="45"/>
        <end position="345"/>
    </location>
</feature>
<dbReference type="InterPro" id="IPR000917">
    <property type="entry name" value="Sulfatase_N"/>
</dbReference>
<dbReference type="SUPFAM" id="SSF53649">
    <property type="entry name" value="Alkaline phosphatase-like"/>
    <property type="match status" value="1"/>
</dbReference>
<keyword evidence="4" id="KW-0106">Calcium</keyword>
<dbReference type="Proteomes" id="UP000316304">
    <property type="component" value="Unassembled WGS sequence"/>
</dbReference>
<evidence type="ECO:0000256" key="1">
    <source>
        <dbReference type="ARBA" id="ARBA00008779"/>
    </source>
</evidence>
<evidence type="ECO:0000313" key="6">
    <source>
        <dbReference type="EMBL" id="TWU24266.1"/>
    </source>
</evidence>
<name>A0A5C6CM84_9BACT</name>
<sequence>MARHSMQSNSTRDSVRFRAPIAVVFILLGWVLSLCVTNDGNAAERNVIFIITDDESPTLGCYGDAIAKTPAIDAIAADGVLFRNAFATTASCSASRSVVMSGLHNHRNGQFGHQHHYHKFASFHDVVRLSLPQVMKNAGYRTGQIGKYHVAPEAVFHFETYLKGNSRNAVEMADASRDFITDLSDDRPFFLYFATSDPHRGGGVDETSHLELKPNRFGNKAKRGAYPGVEEVFYDPKDVVVPAFLPDTPETREELAQYYQSCSRIDQGVARLVEILKANDLYDKTMIVFTSDHGMAFAGGKTTVYEGGLRVPFVVRDPYQSVRGVESEALLSHVDITPSILDFADGLNRKTNAPKNPINVKKFWAERDEAIMDNRNGGQAFDSYHGKSWLHLLANPSEPHHETIFASHTFHEIQMYYPMRVVRDKHYKLIWNIAHPLPYPFASDLWAASSWQAQWKQGPDAVYGNKTVDGYIHRPEFELYDIAADPNEMSNLAESEGHQDILDRYKAKLKSMQKELQDPWIMKWDYE</sequence>
<evidence type="ECO:0000259" key="5">
    <source>
        <dbReference type="Pfam" id="PF00884"/>
    </source>
</evidence>
<dbReference type="EMBL" id="SJPT01000003">
    <property type="protein sequence ID" value="TWU24266.1"/>
    <property type="molecule type" value="Genomic_DNA"/>
</dbReference>
<evidence type="ECO:0000256" key="2">
    <source>
        <dbReference type="ARBA" id="ARBA00022723"/>
    </source>
</evidence>
<organism evidence="6 7">
    <name type="scientific">Novipirellula galeiformis</name>
    <dbReference type="NCBI Taxonomy" id="2528004"/>
    <lineage>
        <taxon>Bacteria</taxon>
        <taxon>Pseudomonadati</taxon>
        <taxon>Planctomycetota</taxon>
        <taxon>Planctomycetia</taxon>
        <taxon>Pirellulales</taxon>
        <taxon>Pirellulaceae</taxon>
        <taxon>Novipirellula</taxon>
    </lineage>
</organism>
<accession>A0A5C6CM84</accession>
<dbReference type="RefSeq" id="WP_231612230.1">
    <property type="nucleotide sequence ID" value="NZ_SJPT01000003.1"/>
</dbReference>
<gene>
    <name evidence="6" type="ORF">Pla52o_21920</name>
</gene>
<keyword evidence="3 6" id="KW-0378">Hydrolase</keyword>
<dbReference type="GO" id="GO:0046872">
    <property type="term" value="F:metal ion binding"/>
    <property type="evidence" value="ECO:0007669"/>
    <property type="project" value="UniProtKB-KW"/>
</dbReference>
<dbReference type="Pfam" id="PF00884">
    <property type="entry name" value="Sulfatase"/>
    <property type="match status" value="1"/>
</dbReference>